<dbReference type="STRING" id="37927.SA2016_2787"/>
<feature type="domain" description="SAF" evidence="2">
    <location>
        <begin position="60"/>
        <end position="122"/>
    </location>
</feature>
<keyword evidence="4" id="KW-1185">Reference proteome</keyword>
<dbReference type="NCBIfam" id="TIGR03177">
    <property type="entry name" value="pilus_cpaB"/>
    <property type="match status" value="1"/>
</dbReference>
<evidence type="ECO:0000256" key="1">
    <source>
        <dbReference type="SAM" id="MobiDB-lite"/>
    </source>
</evidence>
<name>A0A127A700_9MICC</name>
<proteinExistence type="predicted"/>
<gene>
    <name evidence="3" type="ORF">SA2016_2787</name>
</gene>
<dbReference type="KEGG" id="satk:SA2016_2787"/>
<accession>A0A127A700</accession>
<feature type="compositionally biased region" description="Basic residues" evidence="1">
    <location>
        <begin position="255"/>
        <end position="265"/>
    </location>
</feature>
<keyword evidence="3" id="KW-0969">Cilium</keyword>
<dbReference type="AlphaFoldDB" id="A0A127A700"/>
<dbReference type="EMBL" id="CP014518">
    <property type="protein sequence ID" value="AMM33452.1"/>
    <property type="molecule type" value="Genomic_DNA"/>
</dbReference>
<sequence>MTRSPAPKRQPAPVRPWASAPRSPLRRFLDRRRRTLAAALFCVAAGAAVHELTPPSAAMAPVAVAARDLAGGATVASGDVRVARLPADAVPRGASSDPSRLVGQRLAGPVRSGEAITDAGLVGPGLLAGSAPDTAAVPVRVADPASLQLLRPGQLIDVVLSTDAGGGPGAGTTLAAQVPVLWAGGPGGAGGAAPWLGSQDAEGLLVVAARPDQALRLAGASARGKVFFTLVEAGPRSCGSRPPAAQPQWGGRCSLSHRSRARSALRRVTGS</sequence>
<keyword evidence="3" id="KW-0282">Flagellum</keyword>
<dbReference type="CDD" id="cd11614">
    <property type="entry name" value="SAF_CpaB_FlgA_like"/>
    <property type="match status" value="1"/>
</dbReference>
<dbReference type="RefSeq" id="WP_084249531.1">
    <property type="nucleotide sequence ID" value="NZ_BJMO01000005.1"/>
</dbReference>
<dbReference type="InterPro" id="IPR017592">
    <property type="entry name" value="Pilus_assmbl_Flp-typ_CpaB"/>
</dbReference>
<dbReference type="InterPro" id="IPR013974">
    <property type="entry name" value="SAF"/>
</dbReference>
<evidence type="ECO:0000259" key="2">
    <source>
        <dbReference type="SMART" id="SM00858"/>
    </source>
</evidence>
<dbReference type="OrthoDB" id="3266392at2"/>
<organism evidence="3 4">
    <name type="scientific">Sinomonas atrocyanea</name>
    <dbReference type="NCBI Taxonomy" id="37927"/>
    <lineage>
        <taxon>Bacteria</taxon>
        <taxon>Bacillati</taxon>
        <taxon>Actinomycetota</taxon>
        <taxon>Actinomycetes</taxon>
        <taxon>Micrococcales</taxon>
        <taxon>Micrococcaceae</taxon>
        <taxon>Sinomonas</taxon>
    </lineage>
</organism>
<reference evidence="3 4" key="1">
    <citation type="submission" date="2016-02" db="EMBL/GenBank/DDBJ databases">
        <title>Complete genome of Sinomonas atrocyanea KCTC 3377.</title>
        <authorList>
            <person name="Kim K.M."/>
        </authorList>
    </citation>
    <scope>NUCLEOTIDE SEQUENCE [LARGE SCALE GENOMIC DNA]</scope>
    <source>
        <strain evidence="3 4">KCTC 3377</strain>
    </source>
</reference>
<keyword evidence="3" id="KW-0966">Cell projection</keyword>
<dbReference type="SMART" id="SM00858">
    <property type="entry name" value="SAF"/>
    <property type="match status" value="1"/>
</dbReference>
<feature type="region of interest" description="Disordered" evidence="1">
    <location>
        <begin position="1"/>
        <end position="22"/>
    </location>
</feature>
<protein>
    <submittedName>
        <fullName evidence="3">Flagellar basal body P-ring biosynthesis protein FlgA</fullName>
    </submittedName>
</protein>
<feature type="region of interest" description="Disordered" evidence="1">
    <location>
        <begin position="236"/>
        <end position="271"/>
    </location>
</feature>
<dbReference type="Gene3D" id="3.90.1210.10">
    <property type="entry name" value="Antifreeze-like/N-acetylneuraminic acid synthase C-terminal domain"/>
    <property type="match status" value="1"/>
</dbReference>
<dbReference type="Pfam" id="PF08666">
    <property type="entry name" value="SAF"/>
    <property type="match status" value="1"/>
</dbReference>
<evidence type="ECO:0000313" key="3">
    <source>
        <dbReference type="EMBL" id="AMM33452.1"/>
    </source>
</evidence>
<dbReference type="Proteomes" id="UP000070134">
    <property type="component" value="Chromosome"/>
</dbReference>
<evidence type="ECO:0000313" key="4">
    <source>
        <dbReference type="Proteomes" id="UP000070134"/>
    </source>
</evidence>